<feature type="region of interest" description="Disordered" evidence="2">
    <location>
        <begin position="56"/>
        <end position="112"/>
    </location>
</feature>
<dbReference type="InterPro" id="IPR036625">
    <property type="entry name" value="E3-bd_dom_sf"/>
</dbReference>
<evidence type="ECO:0000259" key="3">
    <source>
        <dbReference type="Pfam" id="PF11774"/>
    </source>
</evidence>
<name>A0A6P0ESI8_9ACTN</name>
<reference evidence="6 8" key="2">
    <citation type="submission" date="2020-02" db="EMBL/GenBank/DDBJ databases">
        <title>The WGS of Modestobacter muralis DSM 100205.</title>
        <authorList>
            <person name="Jiang Z."/>
        </authorList>
    </citation>
    <scope>NUCLEOTIDE SEQUENCE [LARGE SCALE GENOMIC DNA]</scope>
    <source>
        <strain evidence="6 8">DSM 100205</strain>
    </source>
</reference>
<dbReference type="Proteomes" id="UP000471152">
    <property type="component" value="Unassembled WGS sequence"/>
</dbReference>
<dbReference type="GO" id="GO:0016746">
    <property type="term" value="F:acyltransferase activity"/>
    <property type="evidence" value="ECO:0007669"/>
    <property type="project" value="InterPro"/>
</dbReference>
<comment type="caution">
    <text evidence="5">The sequence shown here is derived from an EMBL/GenBank/DDBJ whole genome shotgun (WGS) entry which is preliminary data.</text>
</comment>
<proteinExistence type="predicted"/>
<dbReference type="Pfam" id="PF11774">
    <property type="entry name" value="Lsr2"/>
    <property type="match status" value="1"/>
</dbReference>
<organism evidence="5 7">
    <name type="scientific">Modestobacter muralis</name>
    <dbReference type="NCBI Taxonomy" id="1608614"/>
    <lineage>
        <taxon>Bacteria</taxon>
        <taxon>Bacillati</taxon>
        <taxon>Actinomycetota</taxon>
        <taxon>Actinomycetes</taxon>
        <taxon>Geodermatophilales</taxon>
        <taxon>Geodermatophilaceae</taxon>
        <taxon>Modestobacter</taxon>
    </lineage>
</organism>
<gene>
    <name evidence="6" type="ORF">G3R41_11695</name>
    <name evidence="5" type="ORF">GCU67_11040</name>
</gene>
<feature type="compositionally biased region" description="Basic and acidic residues" evidence="2">
    <location>
        <begin position="85"/>
        <end position="110"/>
    </location>
</feature>
<dbReference type="InterPro" id="IPR024412">
    <property type="entry name" value="Lsr2_dim_dom"/>
</dbReference>
<feature type="domain" description="Lsr2 DNA-binding" evidence="4">
    <location>
        <begin position="87"/>
        <end position="122"/>
    </location>
</feature>
<evidence type="ECO:0000259" key="4">
    <source>
        <dbReference type="Pfam" id="PF23359"/>
    </source>
</evidence>
<evidence type="ECO:0000313" key="6">
    <source>
        <dbReference type="EMBL" id="NEN51589.1"/>
    </source>
</evidence>
<dbReference type="Pfam" id="PF23359">
    <property type="entry name" value="Lsr2_DNA-bd"/>
    <property type="match status" value="1"/>
</dbReference>
<evidence type="ECO:0000313" key="8">
    <source>
        <dbReference type="Proteomes" id="UP000471152"/>
    </source>
</evidence>
<evidence type="ECO:0000256" key="1">
    <source>
        <dbReference type="ARBA" id="ARBA00023125"/>
    </source>
</evidence>
<dbReference type="RefSeq" id="WP_163611274.1">
    <property type="nucleotide sequence ID" value="NZ_JAAGWB010000033.1"/>
</dbReference>
<sequence>MARKVQVILSDDLDDSIAADETVTFSLDGTTYEIDLSDKNASEMRDVFAKYVDAARKVSSRGTRSSGAGRSRATGGAAPAGGGGRMDREQAGAIRDWARKNGHEVSDRGRIPGSVVEAYEAAH</sequence>
<evidence type="ECO:0000313" key="5">
    <source>
        <dbReference type="EMBL" id="NEK94701.1"/>
    </source>
</evidence>
<dbReference type="InterPro" id="IPR055370">
    <property type="entry name" value="Lsr2_DNA-bd"/>
</dbReference>
<dbReference type="EMBL" id="JAAGWB010000033">
    <property type="protein sequence ID" value="NEN51589.1"/>
    <property type="molecule type" value="Genomic_DNA"/>
</dbReference>
<dbReference type="Proteomes" id="UP000468828">
    <property type="component" value="Unassembled WGS sequence"/>
</dbReference>
<protein>
    <submittedName>
        <fullName evidence="5">Lsr2 family protein</fullName>
    </submittedName>
</protein>
<dbReference type="EMBL" id="JAAGWH010000031">
    <property type="protein sequence ID" value="NEK94701.1"/>
    <property type="molecule type" value="Genomic_DNA"/>
</dbReference>
<keyword evidence="7" id="KW-1185">Reference proteome</keyword>
<dbReference type="AlphaFoldDB" id="A0A6P0ESI8"/>
<dbReference type="Gene3D" id="4.10.320.10">
    <property type="entry name" value="E3-binding domain"/>
    <property type="match status" value="1"/>
</dbReference>
<dbReference type="Gene3D" id="3.30.60.230">
    <property type="entry name" value="Lsr2, dimerization domain"/>
    <property type="match status" value="1"/>
</dbReference>
<evidence type="ECO:0000313" key="7">
    <source>
        <dbReference type="Proteomes" id="UP000468828"/>
    </source>
</evidence>
<feature type="domain" description="Lsr2 dimerization" evidence="3">
    <location>
        <begin position="1"/>
        <end position="58"/>
    </location>
</feature>
<accession>A0A6P0ESI8</accession>
<dbReference type="GO" id="GO:0003677">
    <property type="term" value="F:DNA binding"/>
    <property type="evidence" value="ECO:0007669"/>
    <property type="project" value="UniProtKB-KW"/>
</dbReference>
<evidence type="ECO:0000256" key="2">
    <source>
        <dbReference type="SAM" id="MobiDB-lite"/>
    </source>
</evidence>
<dbReference type="InterPro" id="IPR042261">
    <property type="entry name" value="Lsr2-like_dimerization"/>
</dbReference>
<reference evidence="5 7" key="1">
    <citation type="submission" date="2020-01" db="EMBL/GenBank/DDBJ databases">
        <title>the WGS Modestobacter muralis CPCC 204518.</title>
        <authorList>
            <person name="Jiang Z."/>
        </authorList>
    </citation>
    <scope>NUCLEOTIDE SEQUENCE [LARGE SCALE GENOMIC DNA]</scope>
    <source>
        <strain evidence="5 7">DSM 100205</strain>
    </source>
</reference>
<feature type="compositionally biased region" description="Low complexity" evidence="2">
    <location>
        <begin position="60"/>
        <end position="77"/>
    </location>
</feature>
<keyword evidence="1" id="KW-0238">DNA-binding</keyword>